<dbReference type="Gene3D" id="3.10.100.10">
    <property type="entry name" value="Mannose-Binding Protein A, subunit A"/>
    <property type="match status" value="1"/>
</dbReference>
<protein>
    <submittedName>
        <fullName evidence="3">Galactose-specific lectin nattectin-like</fullName>
    </submittedName>
</protein>
<feature type="chain" id="PRO_5043550243" evidence="1">
    <location>
        <begin position="24"/>
        <end position="156"/>
    </location>
</feature>
<dbReference type="InterPro" id="IPR016187">
    <property type="entry name" value="CTDL_fold"/>
</dbReference>
<gene>
    <name evidence="3" type="ORF">XNOV1_A018443</name>
</gene>
<evidence type="ECO:0000313" key="3">
    <source>
        <dbReference type="EMBL" id="CAJ1084351.1"/>
    </source>
</evidence>
<dbReference type="InterPro" id="IPR016186">
    <property type="entry name" value="C-type_lectin-like/link_sf"/>
</dbReference>
<feature type="domain" description="C-type lectin" evidence="2">
    <location>
        <begin position="34"/>
        <end position="153"/>
    </location>
</feature>
<feature type="signal peptide" evidence="1">
    <location>
        <begin position="1"/>
        <end position="23"/>
    </location>
</feature>
<dbReference type="PRINTS" id="PR01504">
    <property type="entry name" value="PNCREATITSAP"/>
</dbReference>
<reference evidence="3" key="1">
    <citation type="submission" date="2023-08" db="EMBL/GenBank/DDBJ databases">
        <authorList>
            <person name="Alioto T."/>
            <person name="Alioto T."/>
            <person name="Gomez Garrido J."/>
        </authorList>
    </citation>
    <scope>NUCLEOTIDE SEQUENCE</scope>
</reference>
<evidence type="ECO:0000313" key="4">
    <source>
        <dbReference type="Proteomes" id="UP001178508"/>
    </source>
</evidence>
<dbReference type="AlphaFoldDB" id="A0AAV1HEK4"/>
<keyword evidence="4" id="KW-1185">Reference proteome</keyword>
<dbReference type="PANTHER" id="PTHR22803">
    <property type="entry name" value="MANNOSE, PHOSPHOLIPASE, LECTIN RECEPTOR RELATED"/>
    <property type="match status" value="1"/>
</dbReference>
<dbReference type="InterPro" id="IPR050111">
    <property type="entry name" value="C-type_lectin/snaclec_domain"/>
</dbReference>
<proteinExistence type="predicted"/>
<dbReference type="PROSITE" id="PS50041">
    <property type="entry name" value="C_TYPE_LECTIN_2"/>
    <property type="match status" value="1"/>
</dbReference>
<dbReference type="SMART" id="SM00034">
    <property type="entry name" value="CLECT"/>
    <property type="match status" value="1"/>
</dbReference>
<evidence type="ECO:0000259" key="2">
    <source>
        <dbReference type="PROSITE" id="PS50041"/>
    </source>
</evidence>
<keyword evidence="1" id="KW-0732">Signal</keyword>
<dbReference type="SUPFAM" id="SSF56436">
    <property type="entry name" value="C-type lectin-like"/>
    <property type="match status" value="1"/>
</dbReference>
<dbReference type="Proteomes" id="UP001178508">
    <property type="component" value="Chromosome 22"/>
</dbReference>
<dbReference type="InterPro" id="IPR001304">
    <property type="entry name" value="C-type_lectin-like"/>
</dbReference>
<dbReference type="EMBL" id="OY660885">
    <property type="protein sequence ID" value="CAJ1084351.1"/>
    <property type="molecule type" value="Genomic_DNA"/>
</dbReference>
<evidence type="ECO:0000256" key="1">
    <source>
        <dbReference type="SAM" id="SignalP"/>
    </source>
</evidence>
<sequence>MFSGLYLTVLLCLSSKLWMGAEACKACPAGWAQYGSSCYVFYHSAMAWGDAEKFCTTIGGNLASVHSKDEYHYLRNAVLRLTGQHTTVWLGGYDAAKEGVWLWSDGSKFDFKFWAKGEPNNAGGHENCMEMNFRGKDFVNDIGCNPKRSFFCERAL</sequence>
<dbReference type="Pfam" id="PF00059">
    <property type="entry name" value="Lectin_C"/>
    <property type="match status" value="1"/>
</dbReference>
<organism evidence="3 4">
    <name type="scientific">Xyrichtys novacula</name>
    <name type="common">Pearly razorfish</name>
    <name type="synonym">Hemipteronotus novacula</name>
    <dbReference type="NCBI Taxonomy" id="13765"/>
    <lineage>
        <taxon>Eukaryota</taxon>
        <taxon>Metazoa</taxon>
        <taxon>Chordata</taxon>
        <taxon>Craniata</taxon>
        <taxon>Vertebrata</taxon>
        <taxon>Euteleostomi</taxon>
        <taxon>Actinopterygii</taxon>
        <taxon>Neopterygii</taxon>
        <taxon>Teleostei</taxon>
        <taxon>Neoteleostei</taxon>
        <taxon>Acanthomorphata</taxon>
        <taxon>Eupercaria</taxon>
        <taxon>Labriformes</taxon>
        <taxon>Labridae</taxon>
        <taxon>Xyrichtys</taxon>
    </lineage>
</organism>
<accession>A0AAV1HEK4</accession>
<name>A0AAV1HEK4_XYRNO</name>